<keyword evidence="2" id="KW-1185">Reference proteome</keyword>
<protein>
    <submittedName>
        <fullName evidence="1">Uncharacterized protein</fullName>
    </submittedName>
</protein>
<dbReference type="InterPro" id="IPR037643">
    <property type="entry name" value="HHLA1"/>
</dbReference>
<reference evidence="1" key="2">
    <citation type="submission" date="2025-08" db="UniProtKB">
        <authorList>
            <consortium name="Ensembl"/>
        </authorList>
    </citation>
    <scope>IDENTIFICATION</scope>
</reference>
<dbReference type="Proteomes" id="UP000291020">
    <property type="component" value="Unassembled WGS sequence"/>
</dbReference>
<organism evidence="1 2">
    <name type="scientific">Gopherus agassizii</name>
    <name type="common">Agassiz's desert tortoise</name>
    <dbReference type="NCBI Taxonomy" id="38772"/>
    <lineage>
        <taxon>Eukaryota</taxon>
        <taxon>Metazoa</taxon>
        <taxon>Chordata</taxon>
        <taxon>Craniata</taxon>
        <taxon>Vertebrata</taxon>
        <taxon>Euteleostomi</taxon>
        <taxon>Archelosauria</taxon>
        <taxon>Testudinata</taxon>
        <taxon>Testudines</taxon>
        <taxon>Cryptodira</taxon>
        <taxon>Durocryptodira</taxon>
        <taxon>Testudinoidea</taxon>
        <taxon>Testudinidae</taxon>
        <taxon>Gopherus</taxon>
    </lineage>
</organism>
<name>A0A452IGS7_9SAUR</name>
<dbReference type="AlphaFoldDB" id="A0A452IGS7"/>
<evidence type="ECO:0000313" key="2">
    <source>
        <dbReference type="Proteomes" id="UP000291020"/>
    </source>
</evidence>
<proteinExistence type="predicted"/>
<accession>A0A452IGS7</accession>
<evidence type="ECO:0000313" key="1">
    <source>
        <dbReference type="Ensembl" id="ENSGAGP00000027174.1"/>
    </source>
</evidence>
<sequence>MFRNAASFSELPAKSIDLTAINLTELVNGMLNTALKGTKKFFSLLSITSYSSFAFHKVSVAVYNISNLKNVDPSKFPMRYCYCLNNLTNDLTDFTALLVDIIGNSTSYLTEIFKSTSIVSVSQSNDSECIYICVMAGQKGRNMSDFWEMIEKSPVINYTFSSNMSALLGKTQAIGPSFLAQRSLNIHLFPSHRHFSLYPQTLSLSVSLKPLTPNRHCLSHSQSQLPPPNFPNPSQIPISALLLPPNSSLFFFPTCPSHDSPSLTLTSYIHTSFRVIFLLGCPQAALKEPSMNSPPVTFMAQKINPCVMELCKFFQQCLCVNQRRNSRKEAMRYCIEYYSWFLKNATYICERVKRMAYSQTLKQKCLTNICKSV</sequence>
<dbReference type="PANTHER" id="PTHR15299:SF3">
    <property type="entry name" value="HERV-H LTR-ASSOCIATING PROTEIN 1"/>
    <property type="match status" value="1"/>
</dbReference>
<reference evidence="1" key="3">
    <citation type="submission" date="2025-09" db="UniProtKB">
        <authorList>
            <consortium name="Ensembl"/>
        </authorList>
    </citation>
    <scope>IDENTIFICATION</scope>
</reference>
<dbReference type="STRING" id="38772.ENSGAGP00000027174"/>
<dbReference type="Ensembl" id="ENSGAGT00000030874.1">
    <property type="protein sequence ID" value="ENSGAGP00000027174.1"/>
    <property type="gene ID" value="ENSGAGG00000019763.1"/>
</dbReference>
<reference evidence="2" key="1">
    <citation type="journal article" date="2017" name="PLoS ONE">
        <title>The Agassiz's desert tortoise genome provides a resource for the conservation of a threatened species.</title>
        <authorList>
            <person name="Tollis M."/>
            <person name="DeNardo D.F."/>
            <person name="Cornelius J.A."/>
            <person name="Dolby G.A."/>
            <person name="Edwards T."/>
            <person name="Henen B.T."/>
            <person name="Karl A.E."/>
            <person name="Murphy R.W."/>
            <person name="Kusumi K."/>
        </authorList>
    </citation>
    <scope>NUCLEOTIDE SEQUENCE [LARGE SCALE GENOMIC DNA]</scope>
</reference>
<dbReference type="PANTHER" id="PTHR15299">
    <property type="entry name" value="HERV-H LTR-ASSOCIATING PROTEIN 1"/>
    <property type="match status" value="1"/>
</dbReference>